<evidence type="ECO:0008006" key="2">
    <source>
        <dbReference type="Google" id="ProtNLM"/>
    </source>
</evidence>
<reference evidence="1" key="1">
    <citation type="journal article" date="2015" name="Nature">
        <title>Complex archaea that bridge the gap between prokaryotes and eukaryotes.</title>
        <authorList>
            <person name="Spang A."/>
            <person name="Saw J.H."/>
            <person name="Jorgensen S.L."/>
            <person name="Zaremba-Niedzwiedzka K."/>
            <person name="Martijn J."/>
            <person name="Lind A.E."/>
            <person name="van Eijk R."/>
            <person name="Schleper C."/>
            <person name="Guy L."/>
            <person name="Ettema T.J."/>
        </authorList>
    </citation>
    <scope>NUCLEOTIDE SEQUENCE</scope>
</reference>
<evidence type="ECO:0000313" key="1">
    <source>
        <dbReference type="EMBL" id="KKM78900.1"/>
    </source>
</evidence>
<dbReference type="EMBL" id="LAZR01008416">
    <property type="protein sequence ID" value="KKM78900.1"/>
    <property type="molecule type" value="Genomic_DNA"/>
</dbReference>
<protein>
    <recommendedName>
        <fullName evidence="2">Phosphoadenosine phosphosulphate reductase domain-containing protein</fullName>
    </recommendedName>
</protein>
<dbReference type="AlphaFoldDB" id="A0A0F9MQ28"/>
<comment type="caution">
    <text evidence="1">The sequence shown here is derived from an EMBL/GenBank/DDBJ whole genome shotgun (WGS) entry which is preliminary data.</text>
</comment>
<proteinExistence type="predicted"/>
<organism evidence="1">
    <name type="scientific">marine sediment metagenome</name>
    <dbReference type="NCBI Taxonomy" id="412755"/>
    <lineage>
        <taxon>unclassified sequences</taxon>
        <taxon>metagenomes</taxon>
        <taxon>ecological metagenomes</taxon>
    </lineage>
</organism>
<gene>
    <name evidence="1" type="ORF">LCGC14_1355320</name>
</gene>
<sequence>MQEWSEIPVEVVSKGCLSDDLRDRRDRGSTFAAIPAFTSDGNGGDAILRRQCTREYKIEPIEKRVRVILGYEPRQRIKECVDCCIGISLDEVTRISPSRTRWITNRWPLIDAGMRRHDCLRLIGEQGIPLPKKSSCVFCPYHSNEFWRDLKDNYPDEFDKAVDFDLLIRDMTMSGLVRPAYLHRSLVPLEEVDLTDPYKDQVNMFENECSGYCGV</sequence>
<name>A0A0F9MQ28_9ZZZZ</name>
<accession>A0A0F9MQ28</accession>